<keyword evidence="1" id="KW-1133">Transmembrane helix</keyword>
<dbReference type="RefSeq" id="WP_157743434.1">
    <property type="nucleotide sequence ID" value="NZ_CP022603.1"/>
</dbReference>
<proteinExistence type="predicted"/>
<keyword evidence="1" id="KW-0812">Transmembrane</keyword>
<dbReference type="Proteomes" id="UP000215256">
    <property type="component" value="Chromosome 2"/>
</dbReference>
<dbReference type="OrthoDB" id="7280471at2"/>
<sequence>MSTKTPLWMDLSERYGLVSCALHWIRAYILLWQFVMILSWKTDWSIACA</sequence>
<feature type="transmembrane region" description="Helical" evidence="1">
    <location>
        <begin position="15"/>
        <end position="35"/>
    </location>
</feature>
<reference evidence="2 3" key="1">
    <citation type="submission" date="2017-07" db="EMBL/GenBank/DDBJ databases">
        <title>Phylogenetic study on the rhizospheric bacterium Ochrobactrum sp. A44.</title>
        <authorList>
            <person name="Krzyzanowska D.M."/>
            <person name="Ossowicki A."/>
            <person name="Rajewska M."/>
            <person name="Maciag T."/>
            <person name="Kaczynski Z."/>
            <person name="Czerwicka M."/>
            <person name="Jafra S."/>
        </authorList>
    </citation>
    <scope>NUCLEOTIDE SEQUENCE [LARGE SCALE GENOMIC DNA]</scope>
    <source>
        <strain evidence="2 3">A44</strain>
    </source>
</reference>
<organism evidence="2 3">
    <name type="scientific">Ochrobactrum quorumnocens</name>
    <dbReference type="NCBI Taxonomy" id="271865"/>
    <lineage>
        <taxon>Bacteria</taxon>
        <taxon>Pseudomonadati</taxon>
        <taxon>Pseudomonadota</taxon>
        <taxon>Alphaproteobacteria</taxon>
        <taxon>Hyphomicrobiales</taxon>
        <taxon>Brucellaceae</taxon>
        <taxon>Brucella/Ochrobactrum group</taxon>
        <taxon>Ochrobactrum</taxon>
    </lineage>
</organism>
<evidence type="ECO:0000256" key="1">
    <source>
        <dbReference type="SAM" id="Phobius"/>
    </source>
</evidence>
<accession>A0A248UDG5</accession>
<dbReference type="EMBL" id="CP022603">
    <property type="protein sequence ID" value="ASV84716.1"/>
    <property type="molecule type" value="Genomic_DNA"/>
</dbReference>
<evidence type="ECO:0000313" key="3">
    <source>
        <dbReference type="Proteomes" id="UP000215256"/>
    </source>
</evidence>
<keyword evidence="1" id="KW-0472">Membrane</keyword>
<dbReference type="AlphaFoldDB" id="A0A248UDG5"/>
<evidence type="ECO:0000313" key="2">
    <source>
        <dbReference type="EMBL" id="ASV84716.1"/>
    </source>
</evidence>
<name>A0A248UDG5_9HYPH</name>
<protein>
    <submittedName>
        <fullName evidence="2">Uncharacterized protein</fullName>
    </submittedName>
</protein>
<gene>
    <name evidence="2" type="ORF">CES85_5512</name>
</gene>
<dbReference type="KEGG" id="och:CES85_5512"/>